<keyword evidence="3" id="KW-1185">Reference proteome</keyword>
<proteinExistence type="predicted"/>
<keyword evidence="1" id="KW-1133">Transmembrane helix</keyword>
<dbReference type="AlphaFoldDB" id="A0AAV4EP86"/>
<gene>
    <name evidence="2" type="ORF">ElyMa_000142700</name>
</gene>
<organism evidence="2 3">
    <name type="scientific">Elysia marginata</name>
    <dbReference type="NCBI Taxonomy" id="1093978"/>
    <lineage>
        <taxon>Eukaryota</taxon>
        <taxon>Metazoa</taxon>
        <taxon>Spiralia</taxon>
        <taxon>Lophotrochozoa</taxon>
        <taxon>Mollusca</taxon>
        <taxon>Gastropoda</taxon>
        <taxon>Heterobranchia</taxon>
        <taxon>Euthyneura</taxon>
        <taxon>Panpulmonata</taxon>
        <taxon>Sacoglossa</taxon>
        <taxon>Placobranchoidea</taxon>
        <taxon>Plakobranchidae</taxon>
        <taxon>Elysia</taxon>
    </lineage>
</organism>
<evidence type="ECO:0000313" key="3">
    <source>
        <dbReference type="Proteomes" id="UP000762676"/>
    </source>
</evidence>
<comment type="caution">
    <text evidence="2">The sequence shown here is derived from an EMBL/GenBank/DDBJ whole genome shotgun (WGS) entry which is preliminary data.</text>
</comment>
<keyword evidence="1" id="KW-0812">Transmembrane</keyword>
<evidence type="ECO:0000313" key="2">
    <source>
        <dbReference type="EMBL" id="GFR62918.1"/>
    </source>
</evidence>
<protein>
    <submittedName>
        <fullName evidence="2">Uncharacterized protein</fullName>
    </submittedName>
</protein>
<dbReference type="Proteomes" id="UP000762676">
    <property type="component" value="Unassembled WGS sequence"/>
</dbReference>
<sequence>MTGIIFTIFITIIIIVIFSAAASLSSSSSSFSSSSSSPPSSLSLSLYVRTTGQQPPPFIASSWASFLSSFDDFPSLFKFAFRPLLHIPYILWVLIQQFLGYAVMNQLIHFDLLLPTVTIIFRNSS</sequence>
<name>A0AAV4EP86_9GAST</name>
<evidence type="ECO:0000256" key="1">
    <source>
        <dbReference type="SAM" id="Phobius"/>
    </source>
</evidence>
<keyword evidence="1" id="KW-0472">Membrane</keyword>
<feature type="transmembrane region" description="Helical" evidence="1">
    <location>
        <begin position="89"/>
        <end position="108"/>
    </location>
</feature>
<reference evidence="2 3" key="1">
    <citation type="journal article" date="2021" name="Elife">
        <title>Chloroplast acquisition without the gene transfer in kleptoplastic sea slugs, Plakobranchus ocellatus.</title>
        <authorList>
            <person name="Maeda T."/>
            <person name="Takahashi S."/>
            <person name="Yoshida T."/>
            <person name="Shimamura S."/>
            <person name="Takaki Y."/>
            <person name="Nagai Y."/>
            <person name="Toyoda A."/>
            <person name="Suzuki Y."/>
            <person name="Arimoto A."/>
            <person name="Ishii H."/>
            <person name="Satoh N."/>
            <person name="Nishiyama T."/>
            <person name="Hasebe M."/>
            <person name="Maruyama T."/>
            <person name="Minagawa J."/>
            <person name="Obokata J."/>
            <person name="Shigenobu S."/>
        </authorList>
    </citation>
    <scope>NUCLEOTIDE SEQUENCE [LARGE SCALE GENOMIC DNA]</scope>
</reference>
<accession>A0AAV4EP86</accession>
<dbReference type="EMBL" id="BMAT01000262">
    <property type="protein sequence ID" value="GFR62918.1"/>
    <property type="molecule type" value="Genomic_DNA"/>
</dbReference>